<proteinExistence type="predicted"/>
<evidence type="ECO:0000313" key="3">
    <source>
        <dbReference type="Proteomes" id="UP000073923"/>
    </source>
</evidence>
<protein>
    <submittedName>
        <fullName evidence="2">Uncharacterized protein</fullName>
    </submittedName>
</protein>
<gene>
    <name evidence="2" type="ORF">NS355_05085</name>
</gene>
<sequence>MTLRTRLTKLEERTDGSGLSPAEREAAIARYEEAFSQSAGTYPNAMHPDAYRAAIEGTRNPGQQRLIACMLPGDDDL</sequence>
<accession>A0A147IXD7</accession>
<feature type="region of interest" description="Disordered" evidence="1">
    <location>
        <begin position="1"/>
        <end position="22"/>
    </location>
</feature>
<dbReference type="AlphaFoldDB" id="A0A147IXD7"/>
<comment type="caution">
    <text evidence="2">The sequence shown here is derived from an EMBL/GenBank/DDBJ whole genome shotgun (WGS) entry which is preliminary data.</text>
</comment>
<dbReference type="RefSeq" id="WP_058744705.1">
    <property type="nucleotide sequence ID" value="NZ_LDTF01000017.1"/>
</dbReference>
<organism evidence="2 3">
    <name type="scientific">Sphingomonas yabuuchiae</name>
    <dbReference type="NCBI Taxonomy" id="172044"/>
    <lineage>
        <taxon>Bacteria</taxon>
        <taxon>Pseudomonadati</taxon>
        <taxon>Pseudomonadota</taxon>
        <taxon>Alphaproteobacteria</taxon>
        <taxon>Sphingomonadales</taxon>
        <taxon>Sphingomonadaceae</taxon>
        <taxon>Sphingomonas</taxon>
    </lineage>
</organism>
<evidence type="ECO:0000313" key="2">
    <source>
        <dbReference type="EMBL" id="KTW00169.1"/>
    </source>
</evidence>
<name>A0A147IXD7_9SPHN</name>
<dbReference type="PATRIC" id="fig|172044.3.peg.709"/>
<evidence type="ECO:0000256" key="1">
    <source>
        <dbReference type="SAM" id="MobiDB-lite"/>
    </source>
</evidence>
<reference evidence="2 3" key="1">
    <citation type="journal article" date="2016" name="Front. Microbiol.">
        <title>Genomic Resource of Rice Seed Associated Bacteria.</title>
        <authorList>
            <person name="Midha S."/>
            <person name="Bansal K."/>
            <person name="Sharma S."/>
            <person name="Kumar N."/>
            <person name="Patil P.P."/>
            <person name="Chaudhry V."/>
            <person name="Patil P.B."/>
        </authorList>
    </citation>
    <scope>NUCLEOTIDE SEQUENCE [LARGE SCALE GENOMIC DNA]</scope>
    <source>
        <strain evidence="2 3">NS355</strain>
    </source>
</reference>
<dbReference type="Proteomes" id="UP000073923">
    <property type="component" value="Unassembled WGS sequence"/>
</dbReference>
<dbReference type="EMBL" id="LDTF01000017">
    <property type="protein sequence ID" value="KTW00169.1"/>
    <property type="molecule type" value="Genomic_DNA"/>
</dbReference>